<evidence type="ECO:0000313" key="3">
    <source>
        <dbReference type="EMBL" id="GAA5156663.1"/>
    </source>
</evidence>
<evidence type="ECO:0008006" key="5">
    <source>
        <dbReference type="Google" id="ProtNLM"/>
    </source>
</evidence>
<proteinExistence type="predicted"/>
<organism evidence="3 4">
    <name type="scientific">Nocardioides marinquilinus</name>
    <dbReference type="NCBI Taxonomy" id="1210400"/>
    <lineage>
        <taxon>Bacteria</taxon>
        <taxon>Bacillati</taxon>
        <taxon>Actinomycetota</taxon>
        <taxon>Actinomycetes</taxon>
        <taxon>Propionibacteriales</taxon>
        <taxon>Nocardioidaceae</taxon>
        <taxon>Nocardioides</taxon>
    </lineage>
</organism>
<dbReference type="EMBL" id="BAABKG010000008">
    <property type="protein sequence ID" value="GAA5156663.1"/>
    <property type="molecule type" value="Genomic_DNA"/>
</dbReference>
<feature type="chain" id="PRO_5045358307" description="Ig-like domain-containing protein" evidence="2">
    <location>
        <begin position="30"/>
        <end position="2903"/>
    </location>
</feature>
<keyword evidence="4" id="KW-1185">Reference proteome</keyword>
<dbReference type="Gene3D" id="2.60.40.10">
    <property type="entry name" value="Immunoglobulins"/>
    <property type="match status" value="1"/>
</dbReference>
<dbReference type="InterPro" id="IPR013783">
    <property type="entry name" value="Ig-like_fold"/>
</dbReference>
<name>A0ABP9Q8L0_9ACTN</name>
<accession>A0ABP9Q8L0</accession>
<evidence type="ECO:0000256" key="1">
    <source>
        <dbReference type="SAM" id="MobiDB-lite"/>
    </source>
</evidence>
<feature type="region of interest" description="Disordered" evidence="1">
    <location>
        <begin position="2277"/>
        <end position="2300"/>
    </location>
</feature>
<reference evidence="4" key="1">
    <citation type="journal article" date="2019" name="Int. J. Syst. Evol. Microbiol.">
        <title>The Global Catalogue of Microorganisms (GCM) 10K type strain sequencing project: providing services to taxonomists for standard genome sequencing and annotation.</title>
        <authorList>
            <consortium name="The Broad Institute Genomics Platform"/>
            <consortium name="The Broad Institute Genome Sequencing Center for Infectious Disease"/>
            <person name="Wu L."/>
            <person name="Ma J."/>
        </authorList>
    </citation>
    <scope>NUCLEOTIDE SEQUENCE [LARGE SCALE GENOMIC DNA]</scope>
    <source>
        <strain evidence="4">JCM 18459</strain>
    </source>
</reference>
<feature type="compositionally biased region" description="Polar residues" evidence="1">
    <location>
        <begin position="2277"/>
        <end position="2287"/>
    </location>
</feature>
<feature type="signal peptide" evidence="2">
    <location>
        <begin position="1"/>
        <end position="29"/>
    </location>
</feature>
<sequence>MSGRLRVAALAALAGAVAAALMAPPPAGAADPVTVSFATPLPAMAQLVGDPDWTPSPTASDASTVTLAVEATPTTACTLSSTTSSGVVSFTGAGTCTVTATASASTETPKPKAERTFTITKRTQQLSWTNAAPTTQATGTTWQPSPRTTGTGQTVTLTVTGSPADACSRSDSTVDAVVSFDKAGTCTVRAEVTGGTTYDGAVLETTPAIAITRQPRTIAWGTAPPPSARNVNDAGWKPSAVATPSGEAAALAVTGDAGACTLVDQQTTPTATTADDTVTFTGVGSCTVVATVDQSPAYEGAEKRQDFTVTKRSQTVTASVPATVTTQTPYAVSVTSGTGNTPTLSILAAHTANCSLNAGKVTYVKVNQPCTVNVSVPGNAEYDAGATTVDRTPSKGTPIITVTPPTGTQRVGVAWTPVEVTTTGTLVPTLASSTTGVCTASGRTVTFVGTGPCSITATTVGQTSADENTTTSAAVTFTVAKQDQSIAVVAPGTRQARRVYAPVVDTATSTGNTGAFATPSYSAPGQSAVCTPVDATGAAVTSSTVGVRLLKAGQKCTITVTVTGNGTYNAGTAQVEVTPVKLTPLMSVAGPGRTLTALGTDWAVDVNVDNATGVTLTSADNTVCQPRTGTFNVQLKKSGTCTITATAPVTDDQETATATPAATVTVQKTTQTINVVAAGATRQVRRTYKPAVNTSTSTGNTDAFATPTFRVVPADSTACTPVDASGAPVASSTIGVRPLKAGQACTVSVTVAGNDVYEDGVGTVTFIPIKLTPVLAVAAPTEPLVALGDDWSVQVTLDSAEGVTLSSSDNTVCQPRAGTFDVQLKKGGTCTITASAPVTTDQSAGTASSGAQTVTKATQTVSVTFPSQPQALDVLTPTVVSSTGNTATFDSLTTSVCTAADSTTVTAKTAGTCKLRVTVPTSAVYKQYVSTTATDPSVELALRTPRLAFVPDPTAPRRLGQVSVKAIAYGKDDAPLAGTGWVRVSDLTPPDPVTPDVTTWPVTGFVRGPFSAPKRADITASARFQPSLSMVYDTVTGSSTITLGKAAQTMTFTTPDPDDELRVGQTWHDAVHVTPSGELATVTSLTPLSCTPSQHTVDGVTHVDVRFNSTGDCRLSATAAGDDDHDPVAATASPTYRAALRAVDLVDVTITPTPTSTGPTPLRPYHLETITVSARAVDHLSGATVTRGTGTASVTPAPPGGVTTTTTSGVVTATFRGTAGVSYGVDLDFAPADPADPNDPANPSVYAAPETLERTIAVNKAPQSLAFSPDADHPVPAVAYPDETYTPQITPGESTGARTVATADTTVCTAASGVITFKNAGAADNADDTCTIRLSQDGDTHYLPAGPLEQPVTVRRRPVTLDLSFSSRTPAFGDQITVTVTATDTRRSAPVLGNGTGTLTVPGLAGSPFTLNYVNGVATLRTPKLPTSDGLVFTANFTHNRSRAFTKATDTDTLLVKAAQQVITPDPALVRDVYLDEPTTLTVTAGGSDQAVTATVQALPADGDGVVPPPACAVSSTGALTFQVTFSRVDPCVVLLNQAGQSPDFDPATEVPVAFTIHKRPVALRVSTSATPTYGEPVVVTVTAVDKRLAAAGTTSVVGGTLAFGLDGTDATSSPGVTGTALATYTPPSSGRQQLTATLSPAQGARYELLTADRTAGFDVVRAGQVTTFTPTAGQLSPYVADSVTFAPAGTGQGAVRLVLDTRAGDPPSGTFPVPDDQQPGTTPPAPGAQVGEFCTVTGLTVTFTKAGPCHLAAYQTGVLTRFLPSSPVFVTATASRIPLDVSFERTPTQGLVVGAPVDLKTVVRDVKRSGSFSGSGTTGLLHYSDPALGGDGTWKQEAVSARSDTWLGNIRTFRAFPEHAGRYRLVEHFTPSTTSAPRYEVQRGAAPLTDPTPSLEFTVGKGSQRLVPVTPTDATARYVGITWTPVLTTSGGSSAEVVPTVTQDDAGDLPQTVDLDDIDRQDPPPGVYCVPDGDDGIVLVQAGPCRVRFDQAGDDDYEPAPPVMVRFAVVTAPTTVTLARVGSTPAVVGENVTLRATSVGPAPDRLPLRGEFRFTGVPGQTGVVSVPSTSTGTAEIGFKPRQQGARSVSVTFVPANGVNFGTSPSTSLTVTANAGQLAFTSQRPTGDVVGYAGSTWDPQAEVTAGPDHDPLPVVSEVPPTTPVTDDPCYFDSGDGLVHFNDWPATGPEADAVTRTCRVQLRVEPLYSDDPARPDWKGSTAVAFSIPVRRSPTAITLPSVPTNATITTETTLTAEVTGLTFGTTATVPVGSVVFSLGRQSSTGTPTDPRTEPCKDGPPPTTMTDTMLATEERPGGVTVGVASVVFPKCLDWGNYRVTATFKPGDTQRGQWAPSTTSLLGAGPRTADFLVDRLQHTIVRPVPDPFDHTTVGGQRDLSGVVTTAGLPVDMETSGACTNEGRVVRFEATGPCVVTLDQDGNRYYKKVAQPELYNLVVGLNDSTTTLQVGANPVAGQPLPLTATVSAPRPTPTAPDAADGTGTVDFTVDGVVVQRGVPVRDGRATSSWTPDLPAQEVEIAAEFVPDATSALAYEGSESDPQTVVVAKAPSGISLAITTRGGEARNLAITATVEKTGVQDPSGSVELVLTGDTAPDVSTVVPLGTDLKAVWNLVRPTDDEFTVTAKYLGDQRYSSRSTSLDRPLPRLSFVLRPGAVDGWIAKPVDVDFSCSGPSGVKITCPRDVTLGDGDHSREADRTFTATGANGGQDTVVIPVIRIDRVRPTLAVPNVKQGGVYFDKTPVPYCTADDALSGLARPCRAPVTKVDRTTRRVSAVAVDRAGNETTVVKTYRELQEWVQGARLDARNRFVVKPGSRIQVRAVSTGETPRVRFGGPNGSWKDGPAMVATSVRNGVYTWYAYVNVPKKLAGFRIGVRVGAGQTFGIPVVGR</sequence>
<dbReference type="RefSeq" id="WP_345464492.1">
    <property type="nucleotide sequence ID" value="NZ_BAABKG010000008.1"/>
</dbReference>
<comment type="caution">
    <text evidence="3">The sequence shown here is derived from an EMBL/GenBank/DDBJ whole genome shotgun (WGS) entry which is preliminary data.</text>
</comment>
<protein>
    <recommendedName>
        <fullName evidence="5">Ig-like domain-containing protein</fullName>
    </recommendedName>
</protein>
<feature type="region of interest" description="Disordered" evidence="1">
    <location>
        <begin position="1186"/>
        <end position="1205"/>
    </location>
</feature>
<feature type="region of interest" description="Disordered" evidence="1">
    <location>
        <begin position="1703"/>
        <end position="1729"/>
    </location>
</feature>
<evidence type="ECO:0000313" key="4">
    <source>
        <dbReference type="Proteomes" id="UP001500221"/>
    </source>
</evidence>
<keyword evidence="2" id="KW-0732">Signal</keyword>
<dbReference type="Proteomes" id="UP001500221">
    <property type="component" value="Unassembled WGS sequence"/>
</dbReference>
<gene>
    <name evidence="3" type="ORF">GCM10023340_45120</name>
</gene>
<evidence type="ECO:0000256" key="2">
    <source>
        <dbReference type="SAM" id="SignalP"/>
    </source>
</evidence>